<comment type="similarity">
    <text evidence="1 5 6">Belongs to the peptidase S8 family.</text>
</comment>
<feature type="signal peptide" evidence="7">
    <location>
        <begin position="1"/>
        <end position="21"/>
    </location>
</feature>
<feature type="domain" description="Peptidase S8/S53" evidence="8">
    <location>
        <begin position="152"/>
        <end position="383"/>
    </location>
</feature>
<dbReference type="InterPro" id="IPR022398">
    <property type="entry name" value="Peptidase_S8_His-AS"/>
</dbReference>
<dbReference type="EMBL" id="CP031762">
    <property type="protein sequence ID" value="AXR04013.1"/>
    <property type="molecule type" value="Genomic_DNA"/>
</dbReference>
<dbReference type="InterPro" id="IPR050131">
    <property type="entry name" value="Peptidase_S8_subtilisin-like"/>
</dbReference>
<dbReference type="InterPro" id="IPR010259">
    <property type="entry name" value="S8pro/Inhibitor_I9"/>
</dbReference>
<dbReference type="SUPFAM" id="SSF52743">
    <property type="entry name" value="Subtilisin-like"/>
    <property type="match status" value="1"/>
</dbReference>
<feature type="active site" description="Charge relay system" evidence="5">
    <location>
        <position position="346"/>
    </location>
</feature>
<evidence type="ECO:0000313" key="11">
    <source>
        <dbReference type="EMBL" id="AXR04013.1"/>
    </source>
</evidence>
<dbReference type="InterPro" id="IPR023828">
    <property type="entry name" value="Peptidase_S8_Ser-AS"/>
</dbReference>
<feature type="domain" description="Inhibitor I9" evidence="10">
    <location>
        <begin position="55"/>
        <end position="113"/>
    </location>
</feature>
<keyword evidence="3 5" id="KW-0378">Hydrolase</keyword>
<dbReference type="GO" id="GO:0006508">
    <property type="term" value="P:proteolysis"/>
    <property type="evidence" value="ECO:0007669"/>
    <property type="project" value="UniProtKB-KW"/>
</dbReference>
<sequence>MKKRKITPLLLSLMLGSTVQAAEFYSNSSGSQAIKDSYIIVYNTPAALINADITTKAAFTESLTTKLSAEFGLDVEYQYDNLAGVAVKASSEQLLKLLSHPDIKFIEQNATFSIDPQFSDFHALQNNPTWGLDRIDQRDRPLDKKYVGANNGQGVTAYIIDTGVLNSHNDFGGRARNGYDFVDNDAVSQDCNGHGTHVAGTIGGSQYGVAKAVDLVGVRVLNCSGSGSYAGVIAGIDWVAGNASGPSVANMSLGGGKSQAVNNAVANAVNRGITFVVAAGNDRGDACSKSPASEPSAITVASSDINDARSGFSNYGKCVDVFAPGSSITSAWIGSNSATKTISGTSMASPHVAGVAALHLSKSPNLNPAQVTTAMSNNASKNKISDVVGSPNKLVYAKFEDQPGDGLVEIVSGNKGQSKVFPFNVASGTTKLVVSLSGGTGDADLYIKHGQEPYPIDNDCASENPDTSNESCVITNPANGTWYLSAYGYSAFNNVTLKAEAVK</sequence>
<evidence type="ECO:0000313" key="12">
    <source>
        <dbReference type="Proteomes" id="UP000258102"/>
    </source>
</evidence>
<feature type="active site" description="Charge relay system" evidence="5">
    <location>
        <position position="161"/>
    </location>
</feature>
<dbReference type="PROSITE" id="PS00137">
    <property type="entry name" value="SUBTILASE_HIS"/>
    <property type="match status" value="1"/>
</dbReference>
<dbReference type="InterPro" id="IPR034193">
    <property type="entry name" value="PCSK9_ProteinaseK-like"/>
</dbReference>
<accession>A0AAD0RST8</accession>
<protein>
    <submittedName>
        <fullName evidence="11">S8 family peptidase</fullName>
    </submittedName>
</protein>
<evidence type="ECO:0000256" key="5">
    <source>
        <dbReference type="PROSITE-ProRule" id="PRU01240"/>
    </source>
</evidence>
<dbReference type="PANTHER" id="PTHR43806">
    <property type="entry name" value="PEPTIDASE S8"/>
    <property type="match status" value="1"/>
</dbReference>
<evidence type="ECO:0000256" key="2">
    <source>
        <dbReference type="ARBA" id="ARBA00022670"/>
    </source>
</evidence>
<dbReference type="Gene3D" id="3.30.70.80">
    <property type="entry name" value="Peptidase S8 propeptide/proteinase inhibitor I9"/>
    <property type="match status" value="1"/>
</dbReference>
<name>A0AAD0RST8_PSEO7</name>
<dbReference type="Pfam" id="PF05922">
    <property type="entry name" value="Inhibitor_I9"/>
    <property type="match status" value="1"/>
</dbReference>
<dbReference type="GO" id="GO:0004252">
    <property type="term" value="F:serine-type endopeptidase activity"/>
    <property type="evidence" value="ECO:0007669"/>
    <property type="project" value="UniProtKB-UniRule"/>
</dbReference>
<evidence type="ECO:0000256" key="3">
    <source>
        <dbReference type="ARBA" id="ARBA00022801"/>
    </source>
</evidence>
<dbReference type="KEGG" id="ppis:B1L02_22475"/>
<dbReference type="InterPro" id="IPR036852">
    <property type="entry name" value="Peptidase_S8/S53_dom_sf"/>
</dbReference>
<evidence type="ECO:0000259" key="8">
    <source>
        <dbReference type="Pfam" id="PF00082"/>
    </source>
</evidence>
<evidence type="ECO:0000256" key="1">
    <source>
        <dbReference type="ARBA" id="ARBA00011073"/>
    </source>
</evidence>
<evidence type="ECO:0000256" key="6">
    <source>
        <dbReference type="RuleBase" id="RU003355"/>
    </source>
</evidence>
<evidence type="ECO:0000256" key="7">
    <source>
        <dbReference type="SAM" id="SignalP"/>
    </source>
</evidence>
<evidence type="ECO:0000259" key="10">
    <source>
        <dbReference type="Pfam" id="PF05922"/>
    </source>
</evidence>
<feature type="domain" description="Peptidase C-terminal archaeal/bacterial" evidence="9">
    <location>
        <begin position="418"/>
        <end position="488"/>
    </location>
</feature>
<evidence type="ECO:0000256" key="4">
    <source>
        <dbReference type="ARBA" id="ARBA00022825"/>
    </source>
</evidence>
<gene>
    <name evidence="11" type="ORF">D0511_18780</name>
</gene>
<dbReference type="InterPro" id="IPR007280">
    <property type="entry name" value="Peptidase_C_arc/bac"/>
</dbReference>
<keyword evidence="2 5" id="KW-0645">Protease</keyword>
<dbReference type="FunFam" id="3.40.50.200:FF:000014">
    <property type="entry name" value="Proteinase K"/>
    <property type="match status" value="1"/>
</dbReference>
<dbReference type="Pfam" id="PF04151">
    <property type="entry name" value="PPC"/>
    <property type="match status" value="1"/>
</dbReference>
<proteinExistence type="inferred from homology"/>
<dbReference type="AlphaFoldDB" id="A0AAD0RST8"/>
<feature type="active site" description="Charge relay system" evidence="5">
    <location>
        <position position="194"/>
    </location>
</feature>
<dbReference type="PROSITE" id="PS00138">
    <property type="entry name" value="SUBTILASE_SER"/>
    <property type="match status" value="1"/>
</dbReference>
<reference evidence="11 12" key="1">
    <citation type="submission" date="2018-08" db="EMBL/GenBank/DDBJ databases">
        <title>Whole Genome Sequences of Two Pseudoalteromonas piscicida Strains, DE1-A and DE2-A, which Exhibit Strong Antibacterial Activity against Vibrio vulnificus.</title>
        <authorList>
            <person name="Richards G.P."/>
            <person name="Needleman D.S."/>
            <person name="Watson M.A."/>
            <person name="Polson S.W."/>
        </authorList>
    </citation>
    <scope>NUCLEOTIDE SEQUENCE [LARGE SCALE GENOMIC DNA]</scope>
    <source>
        <strain evidence="11 12">DE2-A</strain>
    </source>
</reference>
<dbReference type="InterPro" id="IPR037045">
    <property type="entry name" value="S8pro/Inhibitor_I9_sf"/>
</dbReference>
<evidence type="ECO:0000259" key="9">
    <source>
        <dbReference type="Pfam" id="PF04151"/>
    </source>
</evidence>
<dbReference type="GO" id="GO:0005615">
    <property type="term" value="C:extracellular space"/>
    <property type="evidence" value="ECO:0007669"/>
    <property type="project" value="TreeGrafter"/>
</dbReference>
<dbReference type="Gene3D" id="3.40.50.200">
    <property type="entry name" value="Peptidase S8/S53 domain"/>
    <property type="match status" value="1"/>
</dbReference>
<dbReference type="CDD" id="cd04077">
    <property type="entry name" value="Peptidases_S8_PCSK9_ProteinaseK_like"/>
    <property type="match status" value="1"/>
</dbReference>
<dbReference type="InterPro" id="IPR015500">
    <property type="entry name" value="Peptidase_S8_subtilisin-rel"/>
</dbReference>
<keyword evidence="7" id="KW-0732">Signal</keyword>
<dbReference type="Pfam" id="PF00082">
    <property type="entry name" value="Peptidase_S8"/>
    <property type="match status" value="1"/>
</dbReference>
<dbReference type="Gene3D" id="2.60.120.380">
    <property type="match status" value="1"/>
</dbReference>
<organism evidence="11 12">
    <name type="scientific">Pseudoalteromonas piscicida</name>
    <dbReference type="NCBI Taxonomy" id="43662"/>
    <lineage>
        <taxon>Bacteria</taxon>
        <taxon>Pseudomonadati</taxon>
        <taxon>Pseudomonadota</taxon>
        <taxon>Gammaproteobacteria</taxon>
        <taxon>Alteromonadales</taxon>
        <taxon>Pseudoalteromonadaceae</taxon>
        <taxon>Pseudoalteromonas</taxon>
    </lineage>
</organism>
<dbReference type="InterPro" id="IPR000209">
    <property type="entry name" value="Peptidase_S8/S53_dom"/>
</dbReference>
<dbReference type="PANTHER" id="PTHR43806:SF11">
    <property type="entry name" value="CEREVISIN-RELATED"/>
    <property type="match status" value="1"/>
</dbReference>
<dbReference type="Proteomes" id="UP000258102">
    <property type="component" value="Chromosome 2"/>
</dbReference>
<dbReference type="PROSITE" id="PS00136">
    <property type="entry name" value="SUBTILASE_ASP"/>
    <property type="match status" value="1"/>
</dbReference>
<dbReference type="PRINTS" id="PR00723">
    <property type="entry name" value="SUBTILISIN"/>
</dbReference>
<keyword evidence="4 5" id="KW-0720">Serine protease</keyword>
<dbReference type="SUPFAM" id="SSF54897">
    <property type="entry name" value="Protease propeptides/inhibitors"/>
    <property type="match status" value="1"/>
</dbReference>
<dbReference type="RefSeq" id="WP_088532949.1">
    <property type="nucleotide sequence ID" value="NZ_CP021647.1"/>
</dbReference>
<dbReference type="PROSITE" id="PS51892">
    <property type="entry name" value="SUBTILASE"/>
    <property type="match status" value="1"/>
</dbReference>
<dbReference type="InterPro" id="IPR023827">
    <property type="entry name" value="Peptidase_S8_Asp-AS"/>
</dbReference>
<feature type="chain" id="PRO_5042038521" evidence="7">
    <location>
        <begin position="22"/>
        <end position="503"/>
    </location>
</feature>